<gene>
    <name evidence="3" type="ORF">OB919_09300</name>
</gene>
<dbReference type="PRINTS" id="PR00502">
    <property type="entry name" value="NUDIXFAMILY"/>
</dbReference>
<dbReference type="EMBL" id="JAOPJZ010000005">
    <property type="protein sequence ID" value="MCU4752177.1"/>
    <property type="molecule type" value="Genomic_DNA"/>
</dbReference>
<dbReference type="Gene3D" id="3.90.79.10">
    <property type="entry name" value="Nucleoside Triphosphate Pyrophosphohydrolase"/>
    <property type="match status" value="1"/>
</dbReference>
<evidence type="ECO:0000313" key="3">
    <source>
        <dbReference type="EMBL" id="MCU4752177.1"/>
    </source>
</evidence>
<keyword evidence="1" id="KW-0378">Hydrolase</keyword>
<dbReference type="InterPro" id="IPR000086">
    <property type="entry name" value="NUDIX_hydrolase_dom"/>
</dbReference>
<evidence type="ECO:0000256" key="1">
    <source>
        <dbReference type="ARBA" id="ARBA00022801"/>
    </source>
</evidence>
<name>A0AAP2Z7K7_9EURY</name>
<dbReference type="InterPro" id="IPR020084">
    <property type="entry name" value="NUDIX_hydrolase_CS"/>
</dbReference>
<dbReference type="InterPro" id="IPR020476">
    <property type="entry name" value="Nudix_hydrolase"/>
</dbReference>
<dbReference type="RefSeq" id="WP_342808514.1">
    <property type="nucleotide sequence ID" value="NZ_JAOPJZ010000005.1"/>
</dbReference>
<dbReference type="PROSITE" id="PS00893">
    <property type="entry name" value="NUDIX_BOX"/>
    <property type="match status" value="1"/>
</dbReference>
<comment type="caution">
    <text evidence="3">The sequence shown here is derived from an EMBL/GenBank/DDBJ whole genome shotgun (WGS) entry which is preliminary data.</text>
</comment>
<dbReference type="SUPFAM" id="SSF55811">
    <property type="entry name" value="Nudix"/>
    <property type="match status" value="1"/>
</dbReference>
<evidence type="ECO:0000259" key="2">
    <source>
        <dbReference type="PROSITE" id="PS51462"/>
    </source>
</evidence>
<keyword evidence="4" id="KW-1185">Reference proteome</keyword>
<proteinExistence type="predicted"/>
<dbReference type="PROSITE" id="PS51462">
    <property type="entry name" value="NUDIX"/>
    <property type="match status" value="1"/>
</dbReference>
<dbReference type="InterPro" id="IPR015797">
    <property type="entry name" value="NUDIX_hydrolase-like_dom_sf"/>
</dbReference>
<dbReference type="GO" id="GO:0016787">
    <property type="term" value="F:hydrolase activity"/>
    <property type="evidence" value="ECO:0007669"/>
    <property type="project" value="UniProtKB-KW"/>
</dbReference>
<sequence>MAQTQGTYVQKACAYLTRPNGDFLAFESPEHEGWQIPKGTIEGAETPREAVFREIVEESGIGSIGPTTHLVSDVWRRRCSPLKHYVRHFYHAVVYDSRDEFTHTVTGTGEEVGLEFEYQWIDPKMASRRQFALDLDDYLYLLADGTTPSSAMETTRASD</sequence>
<organism evidence="3 4">
    <name type="scientific">Natronosalvus hydrolyticus</name>
    <dbReference type="NCBI Taxonomy" id="2979988"/>
    <lineage>
        <taxon>Archaea</taxon>
        <taxon>Methanobacteriati</taxon>
        <taxon>Methanobacteriota</taxon>
        <taxon>Stenosarchaea group</taxon>
        <taxon>Halobacteria</taxon>
        <taxon>Halobacteriales</taxon>
        <taxon>Natrialbaceae</taxon>
        <taxon>Natronosalvus</taxon>
    </lineage>
</organism>
<reference evidence="3 4" key="1">
    <citation type="submission" date="2022-09" db="EMBL/GenBank/DDBJ databases">
        <title>Enrichment on poylsaccharides allowed isolation of novel metabolic and taxonomic groups of Haloarchaea.</title>
        <authorList>
            <person name="Sorokin D.Y."/>
            <person name="Elcheninov A.G."/>
            <person name="Khizhniak T.V."/>
            <person name="Kolganova T.V."/>
            <person name="Kublanov I.V."/>
        </authorList>
    </citation>
    <scope>NUCLEOTIDE SEQUENCE [LARGE SCALE GENOMIC DNA]</scope>
    <source>
        <strain evidence="3 4">AArc-curdl1</strain>
    </source>
</reference>
<protein>
    <submittedName>
        <fullName evidence="3">NUDIX domain-containing protein</fullName>
    </submittedName>
</protein>
<dbReference type="AlphaFoldDB" id="A0AAP2Z7K7"/>
<accession>A0AAP2Z7K7</accession>
<dbReference type="Proteomes" id="UP001321047">
    <property type="component" value="Unassembled WGS sequence"/>
</dbReference>
<feature type="domain" description="Nudix hydrolase" evidence="2">
    <location>
        <begin position="7"/>
        <end position="143"/>
    </location>
</feature>
<evidence type="ECO:0000313" key="4">
    <source>
        <dbReference type="Proteomes" id="UP001321047"/>
    </source>
</evidence>
<dbReference type="Pfam" id="PF00293">
    <property type="entry name" value="NUDIX"/>
    <property type="match status" value="1"/>
</dbReference>